<dbReference type="InterPro" id="IPR011006">
    <property type="entry name" value="CheY-like_superfamily"/>
</dbReference>
<comment type="caution">
    <text evidence="6">The sequence shown here is derived from an EMBL/GenBank/DDBJ whole genome shotgun (WGS) entry which is preliminary data.</text>
</comment>
<evidence type="ECO:0000259" key="5">
    <source>
        <dbReference type="PROSITE" id="PS50921"/>
    </source>
</evidence>
<accession>A0ABT5T1T7</accession>
<feature type="domain" description="ANTAR" evidence="5">
    <location>
        <begin position="168"/>
        <end position="229"/>
    </location>
</feature>
<proteinExistence type="predicted"/>
<keyword evidence="4" id="KW-0804">Transcription</keyword>
<sequence>MEVVESLLPILRRAAGDLMRQRSIRDLEKTLAGIVHAAVDTVPGADAGGLSITEDGRVTARTPTSGSVTKLDQLQSDLHEGPCITALEDPSEDGLVLADDLAGADAARWPDFAPHAVEAGYRSVLSTRLCTDGRGMRAALNLYGGRPHVFDANARLTAGLFGAQAAILLYGSQHATNLMRAVDSRDVIGQAKGILMERFDVDEDDAFQMLVRSSQDTNMKLVDVAQWLRRETAERRRMARDADAG</sequence>
<dbReference type="EMBL" id="JAQZAO010000018">
    <property type="protein sequence ID" value="MDD7969071.1"/>
    <property type="molecule type" value="Genomic_DNA"/>
</dbReference>
<evidence type="ECO:0000313" key="7">
    <source>
        <dbReference type="Proteomes" id="UP001300763"/>
    </source>
</evidence>
<dbReference type="PROSITE" id="PS50921">
    <property type="entry name" value="ANTAR"/>
    <property type="match status" value="1"/>
</dbReference>
<dbReference type="SMART" id="SM01012">
    <property type="entry name" value="ANTAR"/>
    <property type="match status" value="1"/>
</dbReference>
<keyword evidence="2" id="KW-0418">Kinase</keyword>
<dbReference type="InterPro" id="IPR003018">
    <property type="entry name" value="GAF"/>
</dbReference>
<reference evidence="6 7" key="1">
    <citation type="submission" date="2023-02" db="EMBL/GenBank/DDBJ databases">
        <title>Genome sequencing required for Actinomycetospora new species description.</title>
        <authorList>
            <person name="Saimee Y."/>
            <person name="Duangmal K."/>
        </authorList>
    </citation>
    <scope>NUCLEOTIDE SEQUENCE [LARGE SCALE GENOMIC DNA]</scope>
    <source>
        <strain evidence="6 7">DW7H6</strain>
    </source>
</reference>
<keyword evidence="1" id="KW-0808">Transferase</keyword>
<dbReference type="SUPFAM" id="SSF55781">
    <property type="entry name" value="GAF domain-like"/>
    <property type="match status" value="1"/>
</dbReference>
<dbReference type="InterPro" id="IPR036388">
    <property type="entry name" value="WH-like_DNA-bd_sf"/>
</dbReference>
<gene>
    <name evidence="6" type="ORF">PGB27_27325</name>
</gene>
<dbReference type="RefSeq" id="WP_274203599.1">
    <property type="nucleotide sequence ID" value="NZ_JAQZAO010000018.1"/>
</dbReference>
<dbReference type="InterPro" id="IPR005561">
    <property type="entry name" value="ANTAR"/>
</dbReference>
<evidence type="ECO:0000313" key="6">
    <source>
        <dbReference type="EMBL" id="MDD7969071.1"/>
    </source>
</evidence>
<evidence type="ECO:0000256" key="2">
    <source>
        <dbReference type="ARBA" id="ARBA00022777"/>
    </source>
</evidence>
<organism evidence="6 7">
    <name type="scientific">Actinomycetospora lemnae</name>
    <dbReference type="NCBI Taxonomy" id="3019891"/>
    <lineage>
        <taxon>Bacteria</taxon>
        <taxon>Bacillati</taxon>
        <taxon>Actinomycetota</taxon>
        <taxon>Actinomycetes</taxon>
        <taxon>Pseudonocardiales</taxon>
        <taxon>Pseudonocardiaceae</taxon>
        <taxon>Actinomycetospora</taxon>
    </lineage>
</organism>
<name>A0ABT5T1T7_9PSEU</name>
<keyword evidence="7" id="KW-1185">Reference proteome</keyword>
<dbReference type="SUPFAM" id="SSF52172">
    <property type="entry name" value="CheY-like"/>
    <property type="match status" value="1"/>
</dbReference>
<dbReference type="Proteomes" id="UP001300763">
    <property type="component" value="Unassembled WGS sequence"/>
</dbReference>
<keyword evidence="3" id="KW-0805">Transcription regulation</keyword>
<evidence type="ECO:0000256" key="1">
    <source>
        <dbReference type="ARBA" id="ARBA00022679"/>
    </source>
</evidence>
<protein>
    <submittedName>
        <fullName evidence="6">ANTAR domain-containing protein</fullName>
    </submittedName>
</protein>
<dbReference type="InterPro" id="IPR029016">
    <property type="entry name" value="GAF-like_dom_sf"/>
</dbReference>
<evidence type="ECO:0000256" key="3">
    <source>
        <dbReference type="ARBA" id="ARBA00023015"/>
    </source>
</evidence>
<dbReference type="PIRSF" id="PIRSF036625">
    <property type="entry name" value="GAF_ANTAR"/>
    <property type="match status" value="1"/>
</dbReference>
<dbReference type="Pfam" id="PF03861">
    <property type="entry name" value="ANTAR"/>
    <property type="match status" value="1"/>
</dbReference>
<evidence type="ECO:0000256" key="4">
    <source>
        <dbReference type="ARBA" id="ARBA00023163"/>
    </source>
</evidence>
<dbReference type="Pfam" id="PF13185">
    <property type="entry name" value="GAF_2"/>
    <property type="match status" value="1"/>
</dbReference>
<dbReference type="Gene3D" id="3.30.450.40">
    <property type="match status" value="1"/>
</dbReference>
<dbReference type="InterPro" id="IPR012074">
    <property type="entry name" value="GAF_ANTAR"/>
</dbReference>
<dbReference type="Gene3D" id="1.10.10.10">
    <property type="entry name" value="Winged helix-like DNA-binding domain superfamily/Winged helix DNA-binding domain"/>
    <property type="match status" value="1"/>
</dbReference>